<dbReference type="EMBL" id="LAZR01009231">
    <property type="protein sequence ID" value="KKM73878.1"/>
    <property type="molecule type" value="Genomic_DNA"/>
</dbReference>
<name>A0A0F9JW09_9ZZZZ</name>
<organism evidence="1">
    <name type="scientific">marine sediment metagenome</name>
    <dbReference type="NCBI Taxonomy" id="412755"/>
    <lineage>
        <taxon>unclassified sequences</taxon>
        <taxon>metagenomes</taxon>
        <taxon>ecological metagenomes</taxon>
    </lineage>
</organism>
<proteinExistence type="predicted"/>
<protein>
    <submittedName>
        <fullName evidence="1">Uncharacterized protein</fullName>
    </submittedName>
</protein>
<dbReference type="AlphaFoldDB" id="A0A0F9JW09"/>
<reference evidence="1" key="1">
    <citation type="journal article" date="2015" name="Nature">
        <title>Complex archaea that bridge the gap between prokaryotes and eukaryotes.</title>
        <authorList>
            <person name="Spang A."/>
            <person name="Saw J.H."/>
            <person name="Jorgensen S.L."/>
            <person name="Zaremba-Niedzwiedzka K."/>
            <person name="Martijn J."/>
            <person name="Lind A.E."/>
            <person name="van Eijk R."/>
            <person name="Schleper C."/>
            <person name="Guy L."/>
            <person name="Ettema T.J."/>
        </authorList>
    </citation>
    <scope>NUCLEOTIDE SEQUENCE</scope>
</reference>
<gene>
    <name evidence="1" type="ORF">LCGC14_1406030</name>
</gene>
<accession>A0A0F9JW09</accession>
<sequence length="565" mass="64096">MKYTYEIKFGAAGYVDLTPNTEIMMEGYWEQGTMIWREKISELKIADSLYDTLESWFEDETKFETLILVKILKNEVEDSVHWFGIKWGVLNKELHTYVVQPNVYDYWGQYFEAHKDVEQLMTGLGDGYNYHDSTWPYVFTKINNSPVLFHNVVTKAFAGGTAWSSGDIVSSLLNDDDDESGTPMSAYRGMKSDYVTGKQSYLADCGLLTTQKHTVKEVIEWLKIFRVYFWFDDNDKLRYEHISYLNDKLTDNAVDFSAYIEEYNEIWSYDNTGIPVSEKISMGGSADIGDDFVVQSIQYSNVRNRPDAMVVDNAFSLISDIGSYSSEVITDDLVLFSALENHVYELRNDDMDSFSADFNSFDIEWSVGQTCGSQDIDVTLADEFTVQVTPSSYTGLIRVFLEDRSTSTPISNVIDIPRPGGGGGTLTASASATDGRLIIEGHTDATGAAIGWVTLTHSNYVMVPNIEGVISSDVITNGPFGIGNIFNAYWQDDRISRSGEFNDIAYDFNNTQYNLRRETIKIHYSAVINPLYGFDDGDRVGRIESWKRSLDTDYYEIDVIYQEDE</sequence>
<comment type="caution">
    <text evidence="1">The sequence shown here is derived from an EMBL/GenBank/DDBJ whole genome shotgun (WGS) entry which is preliminary data.</text>
</comment>
<evidence type="ECO:0000313" key="1">
    <source>
        <dbReference type="EMBL" id="KKM73878.1"/>
    </source>
</evidence>